<name>A0A078A3F2_STYLE</name>
<organism evidence="1 2">
    <name type="scientific">Stylonychia lemnae</name>
    <name type="common">Ciliate</name>
    <dbReference type="NCBI Taxonomy" id="5949"/>
    <lineage>
        <taxon>Eukaryota</taxon>
        <taxon>Sar</taxon>
        <taxon>Alveolata</taxon>
        <taxon>Ciliophora</taxon>
        <taxon>Intramacronucleata</taxon>
        <taxon>Spirotrichea</taxon>
        <taxon>Stichotrichia</taxon>
        <taxon>Sporadotrichida</taxon>
        <taxon>Oxytrichidae</taxon>
        <taxon>Stylonychinae</taxon>
        <taxon>Stylonychia</taxon>
    </lineage>
</organism>
<evidence type="ECO:0000313" key="2">
    <source>
        <dbReference type="Proteomes" id="UP000039865"/>
    </source>
</evidence>
<evidence type="ECO:0000313" key="1">
    <source>
        <dbReference type="EMBL" id="CDW76322.1"/>
    </source>
</evidence>
<accession>A0A078A3F2</accession>
<reference evidence="1 2" key="1">
    <citation type="submission" date="2014-06" db="EMBL/GenBank/DDBJ databases">
        <authorList>
            <person name="Swart Estienne"/>
        </authorList>
    </citation>
    <scope>NUCLEOTIDE SEQUENCE [LARGE SCALE GENOMIC DNA]</scope>
    <source>
        <strain evidence="1 2">130c</strain>
    </source>
</reference>
<dbReference type="InParanoid" id="A0A078A3F2"/>
<dbReference type="EMBL" id="CCKQ01005168">
    <property type="protein sequence ID" value="CDW76322.1"/>
    <property type="molecule type" value="Genomic_DNA"/>
</dbReference>
<proteinExistence type="predicted"/>
<sequence length="332" mass="38939">MLLQSIQIQELNSINDNKFQLQSKVKIQKVHYLLSNEHEEIDYTDSIEEGVEERSVEQRDNYKSKNEKIQNSRKMELSKLTLNPMNPTHFGNTFTRINVEIPSLRNNSNNRRAYESVTCVILASKFWDVKYISYGNIQAGKRQLQYSQEECNAIERKILLYVGFQINRTQEIHVISSQFIQKEMNLININKVDTFRLEHKILKLVHKNCIMVQIAKLLQVQKNISIQNHTLLPIAVAINATQQLINKQYQKIVQIAQSLEILDETFQSLNQSLITIEKHFKQVLENMEDESKEDIQEFIQQIKSLEDPFLKKKRGAFNKSYLNKINTDDIQP</sequence>
<dbReference type="AlphaFoldDB" id="A0A078A3F2"/>
<gene>
    <name evidence="1" type="primary">Contig5609.g6003</name>
    <name evidence="1" type="ORF">STYLEM_5322</name>
</gene>
<keyword evidence="2" id="KW-1185">Reference proteome</keyword>
<dbReference type="Proteomes" id="UP000039865">
    <property type="component" value="Unassembled WGS sequence"/>
</dbReference>
<protein>
    <submittedName>
        <fullName evidence="1">Uncharacterized protein</fullName>
    </submittedName>
</protein>